<evidence type="ECO:0000256" key="2">
    <source>
        <dbReference type="ARBA" id="ARBA00022723"/>
    </source>
</evidence>
<dbReference type="GO" id="GO:0008270">
    <property type="term" value="F:zinc ion binding"/>
    <property type="evidence" value="ECO:0007669"/>
    <property type="project" value="UniProtKB-KW"/>
</dbReference>
<protein>
    <recommendedName>
        <fullName evidence="9">C2H2-type domain-containing protein</fullName>
    </recommendedName>
</protein>
<keyword evidence="5" id="KW-0862">Zinc</keyword>
<dbReference type="SMART" id="SM00355">
    <property type="entry name" value="ZnF_C2H2"/>
    <property type="match status" value="3"/>
</dbReference>
<proteinExistence type="predicted"/>
<dbReference type="GO" id="GO:0000981">
    <property type="term" value="F:DNA-binding transcription factor activity, RNA polymerase II-specific"/>
    <property type="evidence" value="ECO:0007669"/>
    <property type="project" value="TreeGrafter"/>
</dbReference>
<dbReference type="SUPFAM" id="SSF57667">
    <property type="entry name" value="beta-beta-alpha zinc fingers"/>
    <property type="match status" value="1"/>
</dbReference>
<evidence type="ECO:0000259" key="9">
    <source>
        <dbReference type="PROSITE" id="PS50157"/>
    </source>
</evidence>
<name>A0AAV9JPY2_9PEZI</name>
<evidence type="ECO:0000256" key="3">
    <source>
        <dbReference type="ARBA" id="ARBA00022737"/>
    </source>
</evidence>
<keyword evidence="2" id="KW-0479">Metal-binding</keyword>
<evidence type="ECO:0000256" key="1">
    <source>
        <dbReference type="ARBA" id="ARBA00004123"/>
    </source>
</evidence>
<accession>A0AAV9JPY2</accession>
<dbReference type="PROSITE" id="PS00028">
    <property type="entry name" value="ZINC_FINGER_C2H2_1"/>
    <property type="match status" value="1"/>
</dbReference>
<dbReference type="PROSITE" id="PS50157">
    <property type="entry name" value="ZINC_FINGER_C2H2_2"/>
    <property type="match status" value="2"/>
</dbReference>
<dbReference type="Proteomes" id="UP001324427">
    <property type="component" value="Unassembled WGS sequence"/>
</dbReference>
<dbReference type="EMBL" id="JAVFHQ010000011">
    <property type="protein sequence ID" value="KAK4547390.1"/>
    <property type="molecule type" value="Genomic_DNA"/>
</dbReference>
<comment type="caution">
    <text evidence="10">The sequence shown here is derived from an EMBL/GenBank/DDBJ whole genome shotgun (WGS) entry which is preliminary data.</text>
</comment>
<keyword evidence="6" id="KW-0539">Nucleus</keyword>
<evidence type="ECO:0000256" key="6">
    <source>
        <dbReference type="ARBA" id="ARBA00023242"/>
    </source>
</evidence>
<dbReference type="GO" id="GO:0005634">
    <property type="term" value="C:nucleus"/>
    <property type="evidence" value="ECO:0007669"/>
    <property type="project" value="UniProtKB-SubCell"/>
</dbReference>
<feature type="region of interest" description="Disordered" evidence="8">
    <location>
        <begin position="66"/>
        <end position="96"/>
    </location>
</feature>
<dbReference type="InterPro" id="IPR036236">
    <property type="entry name" value="Znf_C2H2_sf"/>
</dbReference>
<sequence length="413" mass="45156">MGSNVSTFHPLLETSSIHPPECDEYSDLCNGALLEPFETRTEDSAESFGFGLNFALDFDFSWPRTEQRMSPTSGDLARKPPATPGGAVLQSDTSVPSHAEFPPPLTFAGYDDTFGVGYWAMDSSASDTSVSGDSVRSDDDHRYKCTECKVPFANSYKLEQHAKAAGHKAYACEDARCRKSYYSRSSYVRHVASHKGPGPHVCKVCARYNQHKTFKRKDHLVQHERNCHPTEVSRVPSNQVAGIKRSSSTAIHQDFNVPMAPVSQAAIEERLNTNVNKAPKTVAFLPCPVDADQFGCQWQDGQVSKHQHARAIEIAQSIRSEFGDGHGDVLRQIEKHLHLHDRPRTLGSQAASVTGASKAQINGCIEPYLLSSCPLASPPHVLEPGAQERALEDLPASESLNCPGSVVVGDRCI</sequence>
<keyword evidence="4 7" id="KW-0863">Zinc-finger</keyword>
<dbReference type="PANTHER" id="PTHR24388">
    <property type="entry name" value="ZINC FINGER PROTEIN"/>
    <property type="match status" value="1"/>
</dbReference>
<feature type="domain" description="C2H2-type" evidence="9">
    <location>
        <begin position="143"/>
        <end position="167"/>
    </location>
</feature>
<dbReference type="AlphaFoldDB" id="A0AAV9JPY2"/>
<evidence type="ECO:0000313" key="11">
    <source>
        <dbReference type="Proteomes" id="UP001324427"/>
    </source>
</evidence>
<dbReference type="InterPro" id="IPR013087">
    <property type="entry name" value="Znf_C2H2_type"/>
</dbReference>
<keyword evidence="3" id="KW-0677">Repeat</keyword>
<keyword evidence="11" id="KW-1185">Reference proteome</keyword>
<evidence type="ECO:0000256" key="7">
    <source>
        <dbReference type="PROSITE-ProRule" id="PRU00042"/>
    </source>
</evidence>
<comment type="subcellular location">
    <subcellularLocation>
        <location evidence="1">Nucleus</location>
    </subcellularLocation>
</comment>
<dbReference type="Gene3D" id="3.30.160.60">
    <property type="entry name" value="Classic Zinc Finger"/>
    <property type="match status" value="1"/>
</dbReference>
<evidence type="ECO:0000256" key="4">
    <source>
        <dbReference type="ARBA" id="ARBA00022771"/>
    </source>
</evidence>
<reference evidence="10 11" key="1">
    <citation type="submission" date="2021-11" db="EMBL/GenBank/DDBJ databases">
        <title>Black yeast isolated from Biological Soil Crust.</title>
        <authorList>
            <person name="Kurbessoian T."/>
        </authorList>
    </citation>
    <scope>NUCLEOTIDE SEQUENCE [LARGE SCALE GENOMIC DNA]</scope>
    <source>
        <strain evidence="10 11">CCFEE 5522</strain>
    </source>
</reference>
<evidence type="ECO:0000256" key="8">
    <source>
        <dbReference type="SAM" id="MobiDB-lite"/>
    </source>
</evidence>
<evidence type="ECO:0000256" key="5">
    <source>
        <dbReference type="ARBA" id="ARBA00022833"/>
    </source>
</evidence>
<organism evidence="10 11">
    <name type="scientific">Oleoguttula mirabilis</name>
    <dbReference type="NCBI Taxonomy" id="1507867"/>
    <lineage>
        <taxon>Eukaryota</taxon>
        <taxon>Fungi</taxon>
        <taxon>Dikarya</taxon>
        <taxon>Ascomycota</taxon>
        <taxon>Pezizomycotina</taxon>
        <taxon>Dothideomycetes</taxon>
        <taxon>Dothideomycetidae</taxon>
        <taxon>Mycosphaerellales</taxon>
        <taxon>Teratosphaeriaceae</taxon>
        <taxon>Oleoguttula</taxon>
    </lineage>
</organism>
<dbReference type="PANTHER" id="PTHR24388:SF54">
    <property type="entry name" value="PROTEIN ESCARGOT"/>
    <property type="match status" value="1"/>
</dbReference>
<feature type="domain" description="C2H2-type" evidence="9">
    <location>
        <begin position="170"/>
        <end position="199"/>
    </location>
</feature>
<dbReference type="GO" id="GO:0000978">
    <property type="term" value="F:RNA polymerase II cis-regulatory region sequence-specific DNA binding"/>
    <property type="evidence" value="ECO:0007669"/>
    <property type="project" value="TreeGrafter"/>
</dbReference>
<gene>
    <name evidence="10" type="ORF">LTR36_001046</name>
</gene>
<dbReference type="InterPro" id="IPR050527">
    <property type="entry name" value="Snail/Krueppel_Znf"/>
</dbReference>
<evidence type="ECO:0000313" key="10">
    <source>
        <dbReference type="EMBL" id="KAK4547390.1"/>
    </source>
</evidence>